<feature type="transmembrane region" description="Helical" evidence="1">
    <location>
        <begin position="105"/>
        <end position="125"/>
    </location>
</feature>
<name>A0A5K7SDM0_9BACT</name>
<keyword evidence="1" id="KW-0812">Transmembrane</keyword>
<feature type="transmembrane region" description="Helical" evidence="1">
    <location>
        <begin position="12"/>
        <end position="29"/>
    </location>
</feature>
<evidence type="ECO:0000256" key="1">
    <source>
        <dbReference type="SAM" id="Phobius"/>
    </source>
</evidence>
<sequence>MVSNSLSGVASISQWTLFLGIGLIFFSWIEKKEKLALAGQVIFIVLGLISLWVLLTNSIVIPEVIGNTIPKEVKILSYFKLAAFFSGFNLISLLLNLFKVRYHKFSLYLVVFIGLMLFFMVFGILQTPN</sequence>
<keyword evidence="1" id="KW-0472">Membrane</keyword>
<dbReference type="AlphaFoldDB" id="A0A5K7SDM0"/>
<protein>
    <submittedName>
        <fullName evidence="2">Uncharacterized protein</fullName>
    </submittedName>
</protein>
<organism evidence="2 3">
    <name type="scientific">Aquipluma nitroreducens</name>
    <dbReference type="NCBI Taxonomy" id="2010828"/>
    <lineage>
        <taxon>Bacteria</taxon>
        <taxon>Pseudomonadati</taxon>
        <taxon>Bacteroidota</taxon>
        <taxon>Bacteroidia</taxon>
        <taxon>Marinilabiliales</taxon>
        <taxon>Prolixibacteraceae</taxon>
        <taxon>Aquipluma</taxon>
    </lineage>
</organism>
<accession>A0A5K7SDM0</accession>
<keyword evidence="1" id="KW-1133">Transmembrane helix</keyword>
<dbReference type="EMBL" id="AP018694">
    <property type="protein sequence ID" value="BBE19579.1"/>
    <property type="molecule type" value="Genomic_DNA"/>
</dbReference>
<feature type="transmembrane region" description="Helical" evidence="1">
    <location>
        <begin position="36"/>
        <end position="55"/>
    </location>
</feature>
<evidence type="ECO:0000313" key="3">
    <source>
        <dbReference type="Proteomes" id="UP001193389"/>
    </source>
</evidence>
<proteinExistence type="predicted"/>
<keyword evidence="3" id="KW-1185">Reference proteome</keyword>
<gene>
    <name evidence="2" type="ORF">AQPE_3765</name>
</gene>
<dbReference type="KEGG" id="anf:AQPE_3765"/>
<feature type="transmembrane region" description="Helical" evidence="1">
    <location>
        <begin position="75"/>
        <end position="98"/>
    </location>
</feature>
<dbReference type="Proteomes" id="UP001193389">
    <property type="component" value="Chromosome"/>
</dbReference>
<dbReference type="RefSeq" id="WP_318347810.1">
    <property type="nucleotide sequence ID" value="NZ_AP018694.1"/>
</dbReference>
<reference evidence="2" key="1">
    <citation type="journal article" date="2020" name="Int. J. Syst. Evol. Microbiol.">
        <title>Aquipluma nitroreducens gen. nov. sp. nov., a novel facultatively anaerobic bacterium isolated from a freshwater lake.</title>
        <authorList>
            <person name="Watanabe M."/>
            <person name="Kojima H."/>
            <person name="Fukui M."/>
        </authorList>
    </citation>
    <scope>NUCLEOTIDE SEQUENCE</scope>
    <source>
        <strain evidence="2">MeG22</strain>
    </source>
</reference>
<evidence type="ECO:0000313" key="2">
    <source>
        <dbReference type="EMBL" id="BBE19579.1"/>
    </source>
</evidence>